<accession>A0A0C9TCJ0</accession>
<evidence type="ECO:0000313" key="1">
    <source>
        <dbReference type="EMBL" id="KIJ08713.1"/>
    </source>
</evidence>
<protein>
    <submittedName>
        <fullName evidence="1">Uncharacterized protein</fullName>
    </submittedName>
</protein>
<keyword evidence="2" id="KW-1185">Reference proteome</keyword>
<dbReference type="EMBL" id="KN819568">
    <property type="protein sequence ID" value="KIJ08713.1"/>
    <property type="molecule type" value="Genomic_DNA"/>
</dbReference>
<dbReference type="HOGENOM" id="CLU_1190231_0_0_1"/>
<organism evidence="1 2">
    <name type="scientific">Paxillus involutus ATCC 200175</name>
    <dbReference type="NCBI Taxonomy" id="664439"/>
    <lineage>
        <taxon>Eukaryota</taxon>
        <taxon>Fungi</taxon>
        <taxon>Dikarya</taxon>
        <taxon>Basidiomycota</taxon>
        <taxon>Agaricomycotina</taxon>
        <taxon>Agaricomycetes</taxon>
        <taxon>Agaricomycetidae</taxon>
        <taxon>Boletales</taxon>
        <taxon>Paxilineae</taxon>
        <taxon>Paxillaceae</taxon>
        <taxon>Paxillus</taxon>
    </lineage>
</organism>
<proteinExistence type="predicted"/>
<reference evidence="1 2" key="1">
    <citation type="submission" date="2014-06" db="EMBL/GenBank/DDBJ databases">
        <authorList>
            <consortium name="DOE Joint Genome Institute"/>
            <person name="Kuo A."/>
            <person name="Kohler A."/>
            <person name="Nagy L.G."/>
            <person name="Floudas D."/>
            <person name="Copeland A."/>
            <person name="Barry K.W."/>
            <person name="Cichocki N."/>
            <person name="Veneault-Fourrey C."/>
            <person name="LaButti K."/>
            <person name="Lindquist E.A."/>
            <person name="Lipzen A."/>
            <person name="Lundell T."/>
            <person name="Morin E."/>
            <person name="Murat C."/>
            <person name="Sun H."/>
            <person name="Tunlid A."/>
            <person name="Henrissat B."/>
            <person name="Grigoriev I.V."/>
            <person name="Hibbett D.S."/>
            <person name="Martin F."/>
            <person name="Nordberg H.P."/>
            <person name="Cantor M.N."/>
            <person name="Hua S.X."/>
        </authorList>
    </citation>
    <scope>NUCLEOTIDE SEQUENCE [LARGE SCALE GENOMIC DNA]</scope>
    <source>
        <strain evidence="1 2">ATCC 200175</strain>
    </source>
</reference>
<feature type="non-terminal residue" evidence="1">
    <location>
        <position position="1"/>
    </location>
</feature>
<reference evidence="2" key="2">
    <citation type="submission" date="2015-01" db="EMBL/GenBank/DDBJ databases">
        <title>Evolutionary Origins and Diversification of the Mycorrhizal Mutualists.</title>
        <authorList>
            <consortium name="DOE Joint Genome Institute"/>
            <consortium name="Mycorrhizal Genomics Consortium"/>
            <person name="Kohler A."/>
            <person name="Kuo A."/>
            <person name="Nagy L.G."/>
            <person name="Floudas D."/>
            <person name="Copeland A."/>
            <person name="Barry K.W."/>
            <person name="Cichocki N."/>
            <person name="Veneault-Fourrey C."/>
            <person name="LaButti K."/>
            <person name="Lindquist E.A."/>
            <person name="Lipzen A."/>
            <person name="Lundell T."/>
            <person name="Morin E."/>
            <person name="Murat C."/>
            <person name="Riley R."/>
            <person name="Ohm R."/>
            <person name="Sun H."/>
            <person name="Tunlid A."/>
            <person name="Henrissat B."/>
            <person name="Grigoriev I.V."/>
            <person name="Hibbett D.S."/>
            <person name="Martin F."/>
        </authorList>
    </citation>
    <scope>NUCLEOTIDE SEQUENCE [LARGE SCALE GENOMIC DNA]</scope>
    <source>
        <strain evidence="2">ATCC 200175</strain>
    </source>
</reference>
<sequence>MPNVHLVDLCPPSMRTNLRSCANSTPSDSYISCSKSPMHDMQNLHIYDSAPNEPSNVEGSLYPTAGDNTVNLRGIQEADQVMRDVSLSTSWTFSTNQSVGSECTVRHDLCAARSAAGSLPAMHDGRLYPNVRGVNTRHASKTAPYICQWRTEHGSVCGDVISWATCGEHLVTTHRIENMTAGLSIMCYWCSERARPVKRETIVSHVREVHLRQKRSTVSKALQVAGDNPPLTTYGASDQHVDQALSVTPRLAR</sequence>
<name>A0A0C9TCJ0_PAXIN</name>
<evidence type="ECO:0000313" key="2">
    <source>
        <dbReference type="Proteomes" id="UP000053647"/>
    </source>
</evidence>
<dbReference type="AlphaFoldDB" id="A0A0C9TCJ0"/>
<dbReference type="OrthoDB" id="2656691at2759"/>
<gene>
    <name evidence="1" type="ORF">PAXINDRAFT_172807</name>
</gene>
<dbReference type="Proteomes" id="UP000053647">
    <property type="component" value="Unassembled WGS sequence"/>
</dbReference>